<evidence type="ECO:0000256" key="4">
    <source>
        <dbReference type="ARBA" id="ARBA00022475"/>
    </source>
</evidence>
<keyword evidence="7 9" id="KW-0472">Membrane</keyword>
<dbReference type="PANTHER" id="PTHR34702:SF1">
    <property type="entry name" value="NA(+)_H(+) ANTIPORTER SUBUNIT F"/>
    <property type="match status" value="1"/>
</dbReference>
<feature type="region of interest" description="Disordered" evidence="8">
    <location>
        <begin position="103"/>
        <end position="231"/>
    </location>
</feature>
<comment type="caution">
    <text evidence="10">The sequence shown here is derived from an EMBL/GenBank/DDBJ whole genome shotgun (WGS) entry which is preliminary data.</text>
</comment>
<dbReference type="PANTHER" id="PTHR34702">
    <property type="entry name" value="NA(+)/H(+) ANTIPORTER SUBUNIT F1"/>
    <property type="match status" value="1"/>
</dbReference>
<evidence type="ECO:0000256" key="2">
    <source>
        <dbReference type="ARBA" id="ARBA00009212"/>
    </source>
</evidence>
<dbReference type="Proteomes" id="UP000535437">
    <property type="component" value="Unassembled WGS sequence"/>
</dbReference>
<dbReference type="GO" id="GO:0015385">
    <property type="term" value="F:sodium:proton antiporter activity"/>
    <property type="evidence" value="ECO:0007669"/>
    <property type="project" value="TreeGrafter"/>
</dbReference>
<keyword evidence="3" id="KW-0813">Transport</keyword>
<evidence type="ECO:0000256" key="1">
    <source>
        <dbReference type="ARBA" id="ARBA00004651"/>
    </source>
</evidence>
<sequence>MMLTYAYWITQALLTVAVFCSVFRVFRGPSVLDRVISVDVILIIVSSMLITDMVARGHQDFILFVVATAVIGFLGAVAIARYVAVRRPEDSGVSVLTGALPQVATSSGDPSGAPDGADAGPRSGGSPAGPGMSGAAPAGDGGAMDGGRAPYAASPSRLGGMDPVDPHGGTLAPRGYGEDEDPATSWFRELTRSGFTTRRRRAAEEAEEEAQHEAEEPSGETPDQEPGEGTR</sequence>
<feature type="transmembrane region" description="Helical" evidence="9">
    <location>
        <begin position="6"/>
        <end position="26"/>
    </location>
</feature>
<feature type="compositionally biased region" description="Gly residues" evidence="8">
    <location>
        <begin position="122"/>
        <end position="132"/>
    </location>
</feature>
<dbReference type="AlphaFoldDB" id="A0A7Z0K992"/>
<dbReference type="EMBL" id="JACCFY010000001">
    <property type="protein sequence ID" value="NYJ78456.1"/>
    <property type="molecule type" value="Genomic_DNA"/>
</dbReference>
<gene>
    <name evidence="10" type="ORF">HNR09_001867</name>
</gene>
<evidence type="ECO:0000256" key="9">
    <source>
        <dbReference type="SAM" id="Phobius"/>
    </source>
</evidence>
<evidence type="ECO:0000256" key="6">
    <source>
        <dbReference type="ARBA" id="ARBA00022989"/>
    </source>
</evidence>
<keyword evidence="5 9" id="KW-0812">Transmembrane</keyword>
<evidence type="ECO:0000256" key="7">
    <source>
        <dbReference type="ARBA" id="ARBA00023136"/>
    </source>
</evidence>
<accession>A0A7Z0K992</accession>
<dbReference type="InterPro" id="IPR007208">
    <property type="entry name" value="MrpF/PhaF-like"/>
</dbReference>
<dbReference type="Pfam" id="PF04066">
    <property type="entry name" value="MrpF_PhaF"/>
    <property type="match status" value="1"/>
</dbReference>
<feature type="compositionally biased region" description="Acidic residues" evidence="8">
    <location>
        <begin position="216"/>
        <end position="231"/>
    </location>
</feature>
<protein>
    <submittedName>
        <fullName evidence="10">Multisubunit Na+/H+ antiporter MnhF subunit</fullName>
    </submittedName>
</protein>
<keyword evidence="4" id="KW-1003">Cell membrane</keyword>
<organism evidence="10 11">
    <name type="scientific">Nesterenkonia xinjiangensis</name>
    <dbReference type="NCBI Taxonomy" id="225327"/>
    <lineage>
        <taxon>Bacteria</taxon>
        <taxon>Bacillati</taxon>
        <taxon>Actinomycetota</taxon>
        <taxon>Actinomycetes</taxon>
        <taxon>Micrococcales</taxon>
        <taxon>Micrococcaceae</taxon>
        <taxon>Nesterenkonia</taxon>
    </lineage>
</organism>
<feature type="transmembrane region" description="Helical" evidence="9">
    <location>
        <begin position="38"/>
        <end position="55"/>
    </location>
</feature>
<keyword evidence="11" id="KW-1185">Reference proteome</keyword>
<keyword evidence="6 9" id="KW-1133">Transmembrane helix</keyword>
<dbReference type="GO" id="GO:0005886">
    <property type="term" value="C:plasma membrane"/>
    <property type="evidence" value="ECO:0007669"/>
    <property type="project" value="UniProtKB-SubCell"/>
</dbReference>
<comment type="subcellular location">
    <subcellularLocation>
        <location evidence="1">Cell membrane</location>
        <topology evidence="1">Multi-pass membrane protein</topology>
    </subcellularLocation>
</comment>
<feature type="transmembrane region" description="Helical" evidence="9">
    <location>
        <begin position="61"/>
        <end position="84"/>
    </location>
</feature>
<feature type="compositionally biased region" description="Low complexity" evidence="8">
    <location>
        <begin position="106"/>
        <end position="121"/>
    </location>
</feature>
<evidence type="ECO:0000256" key="3">
    <source>
        <dbReference type="ARBA" id="ARBA00022448"/>
    </source>
</evidence>
<evidence type="ECO:0000313" key="11">
    <source>
        <dbReference type="Proteomes" id="UP000535437"/>
    </source>
</evidence>
<name>A0A7Z0K992_9MICC</name>
<comment type="similarity">
    <text evidence="2">Belongs to the CPA3 antiporters (TC 2.A.63) subunit F family.</text>
</comment>
<reference evidence="10 11" key="1">
    <citation type="submission" date="2020-07" db="EMBL/GenBank/DDBJ databases">
        <title>Sequencing the genomes of 1000 actinobacteria strains.</title>
        <authorList>
            <person name="Klenk H.-P."/>
        </authorList>
    </citation>
    <scope>NUCLEOTIDE SEQUENCE [LARGE SCALE GENOMIC DNA]</scope>
    <source>
        <strain evidence="10 11">DSM 15475</strain>
    </source>
</reference>
<proteinExistence type="inferred from homology"/>
<evidence type="ECO:0000256" key="5">
    <source>
        <dbReference type="ARBA" id="ARBA00022692"/>
    </source>
</evidence>
<evidence type="ECO:0000313" key="10">
    <source>
        <dbReference type="EMBL" id="NYJ78456.1"/>
    </source>
</evidence>
<evidence type="ECO:0000256" key="8">
    <source>
        <dbReference type="SAM" id="MobiDB-lite"/>
    </source>
</evidence>